<feature type="region of interest" description="Disordered" evidence="1">
    <location>
        <begin position="139"/>
        <end position="160"/>
    </location>
</feature>
<feature type="compositionally biased region" description="Polar residues" evidence="1">
    <location>
        <begin position="147"/>
        <end position="160"/>
    </location>
</feature>
<reference evidence="2 3" key="1">
    <citation type="submission" date="2020-06" db="EMBL/GenBank/DDBJ databases">
        <title>Sphingomonas hominis sp. nov., a member of the Sphingomonas, isolated from the hair of a 22-year-old girl.</title>
        <authorList>
            <person name="Zhang D.-F."/>
            <person name="Cui X.-W."/>
        </authorList>
    </citation>
    <scope>NUCLEOTIDE SEQUENCE [LARGE SCALE GENOMIC DNA]</scope>
    <source>
        <strain evidence="2 3">HHU CXW</strain>
    </source>
</reference>
<dbReference type="EMBL" id="JABULH010000001">
    <property type="protein sequence ID" value="NTS64313.1"/>
    <property type="molecule type" value="Genomic_DNA"/>
</dbReference>
<organism evidence="2 3">
    <name type="scientific">Sphingomonas hominis</name>
    <dbReference type="NCBI Taxonomy" id="2741495"/>
    <lineage>
        <taxon>Bacteria</taxon>
        <taxon>Pseudomonadati</taxon>
        <taxon>Pseudomonadota</taxon>
        <taxon>Alphaproteobacteria</taxon>
        <taxon>Sphingomonadales</taxon>
        <taxon>Sphingomonadaceae</taxon>
        <taxon>Sphingomonas</taxon>
    </lineage>
</organism>
<evidence type="ECO:0000256" key="1">
    <source>
        <dbReference type="SAM" id="MobiDB-lite"/>
    </source>
</evidence>
<keyword evidence="3" id="KW-1185">Reference proteome</keyword>
<gene>
    <name evidence="2" type="ORF">HRV97_03950</name>
</gene>
<accession>A0ABX2JE32</accession>
<name>A0ABX2JE32_9SPHN</name>
<dbReference type="Proteomes" id="UP000621447">
    <property type="component" value="Unassembled WGS sequence"/>
</dbReference>
<proteinExistence type="predicted"/>
<evidence type="ECO:0000313" key="3">
    <source>
        <dbReference type="Proteomes" id="UP000621447"/>
    </source>
</evidence>
<evidence type="ECO:0000313" key="2">
    <source>
        <dbReference type="EMBL" id="NTS64313.1"/>
    </source>
</evidence>
<dbReference type="RefSeq" id="WP_174192343.1">
    <property type="nucleotide sequence ID" value="NZ_JABULH010000001.1"/>
</dbReference>
<sequence length="160" mass="16147">MTDKNNGHDEHQGRLREGVDSVVTIASDAVDTSRDKARELAHQTAHVAEANPLGIVAGGIALGALVGAVLPRSQKEKELLAPVGKRLGATAVAAFAAARESGKSEFQNLGLTKGGAKDQVKTLVQNMAGAAATAGKAAASAGKKELSQANEQSATPSTAA</sequence>
<evidence type="ECO:0008006" key="4">
    <source>
        <dbReference type="Google" id="ProtNLM"/>
    </source>
</evidence>
<comment type="caution">
    <text evidence="2">The sequence shown here is derived from an EMBL/GenBank/DDBJ whole genome shotgun (WGS) entry which is preliminary data.</text>
</comment>
<protein>
    <recommendedName>
        <fullName evidence="4">DUF883 family protein</fullName>
    </recommendedName>
</protein>